<dbReference type="Gene3D" id="1.10.150.50">
    <property type="entry name" value="Transcription Factor, Ets-1"/>
    <property type="match status" value="1"/>
</dbReference>
<feature type="domain" description="Dynamin N-terminal" evidence="2">
    <location>
        <begin position="158"/>
        <end position="392"/>
    </location>
</feature>
<accession>A0A6P7IRK8</accession>
<dbReference type="SUPFAM" id="SSF52540">
    <property type="entry name" value="P-loop containing nucleoside triphosphate hydrolases"/>
    <property type="match status" value="1"/>
</dbReference>
<dbReference type="Gene3D" id="3.40.50.300">
    <property type="entry name" value="P-loop containing nucleotide triphosphate hydrolases"/>
    <property type="match status" value="2"/>
</dbReference>
<dbReference type="InterPro" id="IPR045063">
    <property type="entry name" value="Dynamin_N"/>
</dbReference>
<name>A0A6P7IRK8_9TELE</name>
<sequence>MDDFVCSKLTEWGLEDWIDRFKEQRIDKESLYLLKDKEDVEKLFSKVGPKLKFKKRLQRLQNEQKHAEDDAQVRPSTSGTAKRKLDLQGESSKGQSPTSKRQRESTSGPSSDEHLNMQHVKKIMGRVNDRLQTQQPTNLNKFLKTKIEELKEDKRELVGVFGKTGAGKSSLINAVLGEKNLLPSGSLRACTSVMIKVEANMDNSEYVAEIEFITKEEWITEVWDMSQFVWNADHKRAAGAAAAEDKNEYSVIEEKLSALYGEEWKQKIQVHENLMNPRYFREIPEFLNLKMKTLSADTAKELSEQFAKYTRTNSKQGGNKEERWYWPLVKSVTVKVPNNDLLQHVTLVDLPGNGDRNKSRDEMWKEIVGDCSAVWIVTEINRAASETEAWEILDGVTSLIGNGGQCQNIHFICTKSDCIEEADDNSTDTVHAGIKKRNTDAKEEVNSEFRKQNHIRTHFSEDTFEVFTVSSKEFLQRKYLEKEDTEIPKLQEFLKNLNDSHSETVNYVSGAHGILSLIQGARCRDGTNTNTEVCAELENNMKHRLQEVEKVIEETYKAFKECLDEGVKKSRSSCEKELKFFLNPSGGGSAFHGTLTCVVRNGGIHKPKKGALIDLNMKLSSHLTGSIDKEFRNTFPQQTKGQCGPFNGVINSFSLGTEGLIEKYKDVELQLIFLKTEEDKMKTTLNQMIRDKKKLIYRSVTETIKTNMQTSYEKAATFSGQGILDNMRFTLQKHVHDSKDTMFKQAGETMLKKLKDLKKEILDTLKKTMMESIELSLKTDDHSIPDVSAELVEVKKYYNELCSSQDEEH</sequence>
<proteinExistence type="predicted"/>
<dbReference type="OrthoDB" id="3598281at2759"/>
<dbReference type="GO" id="GO:0003924">
    <property type="term" value="F:GTPase activity"/>
    <property type="evidence" value="ECO:0007669"/>
    <property type="project" value="TreeGrafter"/>
</dbReference>
<evidence type="ECO:0000313" key="3">
    <source>
        <dbReference type="Proteomes" id="UP000515145"/>
    </source>
</evidence>
<evidence type="ECO:0000313" key="5">
    <source>
        <dbReference type="RefSeq" id="XP_028268244.1"/>
    </source>
</evidence>
<dbReference type="GeneID" id="114440148"/>
<reference evidence="4 5" key="1">
    <citation type="submission" date="2025-04" db="UniProtKB">
        <authorList>
            <consortium name="RefSeq"/>
        </authorList>
    </citation>
    <scope>IDENTIFICATION</scope>
</reference>
<dbReference type="Proteomes" id="UP000515145">
    <property type="component" value="Chromosome 8"/>
</dbReference>
<dbReference type="InterPro" id="IPR053082">
    <property type="entry name" value="Nuclear_GTPase_SLIP-GC"/>
</dbReference>
<feature type="compositionally biased region" description="Polar residues" evidence="1">
    <location>
        <begin position="89"/>
        <end position="110"/>
    </location>
</feature>
<gene>
    <name evidence="4 5" type="primary">LOC114440148</name>
</gene>
<dbReference type="RefSeq" id="XP_028268244.1">
    <property type="nucleotide sequence ID" value="XM_028412443.1"/>
</dbReference>
<feature type="compositionally biased region" description="Basic and acidic residues" evidence="1">
    <location>
        <begin position="62"/>
        <end position="72"/>
    </location>
</feature>
<dbReference type="RefSeq" id="XP_028268243.1">
    <property type="nucleotide sequence ID" value="XM_028412442.1"/>
</dbReference>
<evidence type="ECO:0000259" key="2">
    <source>
        <dbReference type="Pfam" id="PF00350"/>
    </source>
</evidence>
<evidence type="ECO:0000256" key="1">
    <source>
        <dbReference type="SAM" id="MobiDB-lite"/>
    </source>
</evidence>
<protein>
    <submittedName>
        <fullName evidence="4 5">Nuclear GTPase SLIP-GC-like</fullName>
    </submittedName>
</protein>
<dbReference type="PANTHER" id="PTHR47308">
    <property type="entry name" value="NUCLEAR GTPASE SLIP-GC"/>
    <property type="match status" value="1"/>
</dbReference>
<dbReference type="InterPro" id="IPR013761">
    <property type="entry name" value="SAM/pointed_sf"/>
</dbReference>
<evidence type="ECO:0000313" key="4">
    <source>
        <dbReference type="RefSeq" id="XP_028268243.1"/>
    </source>
</evidence>
<dbReference type="AlphaFoldDB" id="A0A6P7IRK8"/>
<dbReference type="PANTHER" id="PTHR47308:SF1">
    <property type="entry name" value="NUCLEAR GTPASE SLIP-GC"/>
    <property type="match status" value="1"/>
</dbReference>
<organism evidence="3 4">
    <name type="scientific">Parambassis ranga</name>
    <name type="common">Indian glassy fish</name>
    <dbReference type="NCBI Taxonomy" id="210632"/>
    <lineage>
        <taxon>Eukaryota</taxon>
        <taxon>Metazoa</taxon>
        <taxon>Chordata</taxon>
        <taxon>Craniata</taxon>
        <taxon>Vertebrata</taxon>
        <taxon>Euteleostomi</taxon>
        <taxon>Actinopterygii</taxon>
        <taxon>Neopterygii</taxon>
        <taxon>Teleostei</taxon>
        <taxon>Neoteleostei</taxon>
        <taxon>Acanthomorphata</taxon>
        <taxon>Ovalentaria</taxon>
        <taxon>Ambassidae</taxon>
        <taxon>Parambassis</taxon>
    </lineage>
</organism>
<keyword evidence="3" id="KW-1185">Reference proteome</keyword>
<dbReference type="Pfam" id="PF00350">
    <property type="entry name" value="Dynamin_N"/>
    <property type="match status" value="1"/>
</dbReference>
<dbReference type="InterPro" id="IPR027417">
    <property type="entry name" value="P-loop_NTPase"/>
</dbReference>
<feature type="region of interest" description="Disordered" evidence="1">
    <location>
        <begin position="62"/>
        <end position="116"/>
    </location>
</feature>